<accession>A0A4Y7QHB8</accession>
<protein>
    <submittedName>
        <fullName evidence="1">Uncharacterized protein</fullName>
    </submittedName>
</protein>
<gene>
    <name evidence="1" type="ORF">BD410DRAFT_483182</name>
</gene>
<dbReference type="VEuPathDB" id="FungiDB:BD410DRAFT_483182"/>
<organism evidence="1 2">
    <name type="scientific">Rickenella mellea</name>
    <dbReference type="NCBI Taxonomy" id="50990"/>
    <lineage>
        <taxon>Eukaryota</taxon>
        <taxon>Fungi</taxon>
        <taxon>Dikarya</taxon>
        <taxon>Basidiomycota</taxon>
        <taxon>Agaricomycotina</taxon>
        <taxon>Agaricomycetes</taxon>
        <taxon>Hymenochaetales</taxon>
        <taxon>Rickenellaceae</taxon>
        <taxon>Rickenella</taxon>
    </lineage>
</organism>
<keyword evidence="2" id="KW-1185">Reference proteome</keyword>
<name>A0A4Y7QHB8_9AGAM</name>
<reference evidence="1 2" key="1">
    <citation type="submission" date="2018-06" db="EMBL/GenBank/DDBJ databases">
        <title>A transcriptomic atlas of mushroom development highlights an independent origin of complex multicellularity.</title>
        <authorList>
            <consortium name="DOE Joint Genome Institute"/>
            <person name="Krizsan K."/>
            <person name="Almasi E."/>
            <person name="Merenyi Z."/>
            <person name="Sahu N."/>
            <person name="Viragh M."/>
            <person name="Koszo T."/>
            <person name="Mondo S."/>
            <person name="Kiss B."/>
            <person name="Balint B."/>
            <person name="Kues U."/>
            <person name="Barry K."/>
            <person name="Hegedus J.C."/>
            <person name="Henrissat B."/>
            <person name="Johnson J."/>
            <person name="Lipzen A."/>
            <person name="Ohm R."/>
            <person name="Nagy I."/>
            <person name="Pangilinan J."/>
            <person name="Yan J."/>
            <person name="Xiong Y."/>
            <person name="Grigoriev I.V."/>
            <person name="Hibbett D.S."/>
            <person name="Nagy L.G."/>
        </authorList>
    </citation>
    <scope>NUCLEOTIDE SEQUENCE [LARGE SCALE GENOMIC DNA]</scope>
    <source>
        <strain evidence="1 2">SZMC22713</strain>
    </source>
</reference>
<proteinExistence type="predicted"/>
<evidence type="ECO:0000313" key="1">
    <source>
        <dbReference type="EMBL" id="TDL27063.1"/>
    </source>
</evidence>
<dbReference type="EMBL" id="ML170160">
    <property type="protein sequence ID" value="TDL27063.1"/>
    <property type="molecule type" value="Genomic_DNA"/>
</dbReference>
<evidence type="ECO:0000313" key="2">
    <source>
        <dbReference type="Proteomes" id="UP000294933"/>
    </source>
</evidence>
<sequence length="163" mass="18399">MAFLLRTPSIRLTSISLSLSCFTSDLRLLLTAVLSHLLSCLPPHIFSSVFHTADITLIRLLVRFLSPSNARYRSRAPSAHPADSLPFCTPHNISFSFYLILYIHREGLRVPSPPVYIRPASTAGFLMYPYTFFFSRVHGLAFSYVHASSLLVASSRRCMYLQN</sequence>
<dbReference type="Proteomes" id="UP000294933">
    <property type="component" value="Unassembled WGS sequence"/>
</dbReference>
<dbReference type="AlphaFoldDB" id="A0A4Y7QHB8"/>